<name>A0A9W9AA01_9AGAR</name>
<dbReference type="Gene3D" id="3.40.50.300">
    <property type="entry name" value="P-loop containing nucleotide triphosphate hydrolases"/>
    <property type="match status" value="1"/>
</dbReference>
<dbReference type="AlphaFoldDB" id="A0A9W9AA01"/>
<keyword evidence="3" id="KW-0378">Hydrolase</keyword>
<evidence type="ECO:0000256" key="3">
    <source>
        <dbReference type="ARBA" id="ARBA00022801"/>
    </source>
</evidence>
<evidence type="ECO:0000259" key="6">
    <source>
        <dbReference type="PROSITE" id="PS51716"/>
    </source>
</evidence>
<reference evidence="7" key="1">
    <citation type="submission" date="2022-08" db="EMBL/GenBank/DDBJ databases">
        <authorList>
            <consortium name="DOE Joint Genome Institute"/>
            <person name="Min B."/>
            <person name="Riley R."/>
            <person name="Sierra-Patev S."/>
            <person name="Naranjo-Ortiz M."/>
            <person name="Looney B."/>
            <person name="Konkel Z."/>
            <person name="Slot J.C."/>
            <person name="Sakamoto Y."/>
            <person name="Steenwyk J.L."/>
            <person name="Rokas A."/>
            <person name="Carro J."/>
            <person name="Camarero S."/>
            <person name="Ferreira P."/>
            <person name="Molpeceres G."/>
            <person name="Ruiz-Duenas F.J."/>
            <person name="Serrano A."/>
            <person name="Henrissat B."/>
            <person name="Drula E."/>
            <person name="Hughes K.W."/>
            <person name="Mata J.L."/>
            <person name="Ishikawa N.K."/>
            <person name="Vargas-Isla R."/>
            <person name="Ushijima S."/>
            <person name="Smith C.A."/>
            <person name="Ahrendt S."/>
            <person name="Andreopoulos W."/>
            <person name="He G."/>
            <person name="Labutti K."/>
            <person name="Lipzen A."/>
            <person name="Ng V."/>
            <person name="Sandor L."/>
            <person name="Barry K."/>
            <person name="Martinez A.T."/>
            <person name="Xiao Y."/>
            <person name="Gibbons J.G."/>
            <person name="Terashima K."/>
            <person name="Hibbett D.S."/>
            <person name="Grigoriev I.V."/>
        </authorList>
    </citation>
    <scope>NUCLEOTIDE SEQUENCE</scope>
    <source>
        <strain evidence="7">Sp2 HRB7682 ss15</strain>
    </source>
</reference>
<keyword evidence="2" id="KW-0547">Nucleotide-binding</keyword>
<feature type="compositionally biased region" description="Basic and acidic residues" evidence="5">
    <location>
        <begin position="115"/>
        <end position="137"/>
    </location>
</feature>
<proteinExistence type="inferred from homology"/>
<feature type="compositionally biased region" description="Acidic residues" evidence="5">
    <location>
        <begin position="418"/>
        <end position="431"/>
    </location>
</feature>
<sequence length="709" mass="81375">MAGLQMNDKLRISTLYVYELAVLDDHSPSFQTSPLSTMGSSQSKSAKAAVDEINERKIRQNPIVLRMEKKHQEELESLQKDAEKRAEADEKLRSRQEKQHQKNVVLLQSQLDQEAEARRAAEDLHREAEQKRIKAEQEASDYAKQAEKAQKARDDAVFAAEKARTAMEEAEARAKSEHRARDEAEVERKNAVLSAEEFRDRERSARDAAAKAEEAKEKFQRLEEKARLTSEETEDELRKFKVEREKTEKELARAHRREAQLADLQPVHEPTRAEHEQTKNDRQYIEGRLHLAIAGMAGSGKSSLINAFRGVSKGTASAAATGVVETTRTIGRYEDPHPDRSKFVWYDILGAGTANVGHTNYFIKQGLYIFDAIIVLFDSRFVDADITILENCKKFNIPAFIVRSKSDEHIKAIADEMREELDEDESEDEDDIRSKDREARRTRIDADAKEEYISVTRQNVRENLQRAGLDEEQRIYLISRRTLLRIVRGKQVAQTKLIDEYELIKDVMAAIKERRIDPPPFKADPAKSGSYLNPFSWGGWGRSVMFSRLLISTRVSLVRQSFHYRWFDWYCIRLSKLRLGTLNSETLTAAVDLLETTEPWTTWSLRTLLYSLQVTRCTYPSRRAGYITKVLGFIYTRRQCLVHPLSGWAGVYKSVPYIRLASQIPSDHEHWLAPKARVKECSSVQIISTPMGFKKLLTVATNLKVERSI</sequence>
<dbReference type="InterPro" id="IPR007743">
    <property type="entry name" value="Immunity-related_GTPase-like"/>
</dbReference>
<dbReference type="InterPro" id="IPR030385">
    <property type="entry name" value="G_IRG_dom"/>
</dbReference>
<dbReference type="Proteomes" id="UP001150238">
    <property type="component" value="Unassembled WGS sequence"/>
</dbReference>
<feature type="region of interest" description="Disordered" evidence="5">
    <location>
        <begin position="418"/>
        <end position="439"/>
    </location>
</feature>
<evidence type="ECO:0000256" key="5">
    <source>
        <dbReference type="SAM" id="MobiDB-lite"/>
    </source>
</evidence>
<feature type="region of interest" description="Disordered" evidence="5">
    <location>
        <begin position="65"/>
        <end position="222"/>
    </location>
</feature>
<evidence type="ECO:0000313" key="8">
    <source>
        <dbReference type="Proteomes" id="UP001150238"/>
    </source>
</evidence>
<organism evidence="7 8">
    <name type="scientific">Lentinula lateritia</name>
    <dbReference type="NCBI Taxonomy" id="40482"/>
    <lineage>
        <taxon>Eukaryota</taxon>
        <taxon>Fungi</taxon>
        <taxon>Dikarya</taxon>
        <taxon>Basidiomycota</taxon>
        <taxon>Agaricomycotina</taxon>
        <taxon>Agaricomycetes</taxon>
        <taxon>Agaricomycetidae</taxon>
        <taxon>Agaricales</taxon>
        <taxon>Marasmiineae</taxon>
        <taxon>Omphalotaceae</taxon>
        <taxon>Lentinula</taxon>
    </lineage>
</organism>
<feature type="compositionally biased region" description="Basic and acidic residues" evidence="5">
    <location>
        <begin position="144"/>
        <end position="222"/>
    </location>
</feature>
<dbReference type="GO" id="GO:0005525">
    <property type="term" value="F:GTP binding"/>
    <property type="evidence" value="ECO:0007669"/>
    <property type="project" value="UniProtKB-KW"/>
</dbReference>
<gene>
    <name evidence="7" type="ORF">C8J55DRAFT_489855</name>
</gene>
<protein>
    <submittedName>
        <fullName evidence="7">Interferon-inducible GTPase-domain-containing protein</fullName>
    </submittedName>
</protein>
<comment type="caution">
    <text evidence="7">The sequence shown here is derived from an EMBL/GenBank/DDBJ whole genome shotgun (WGS) entry which is preliminary data.</text>
</comment>
<evidence type="ECO:0000256" key="2">
    <source>
        <dbReference type="ARBA" id="ARBA00022741"/>
    </source>
</evidence>
<dbReference type="EMBL" id="JANVFS010000018">
    <property type="protein sequence ID" value="KAJ4477897.1"/>
    <property type="molecule type" value="Genomic_DNA"/>
</dbReference>
<dbReference type="GO" id="GO:0016787">
    <property type="term" value="F:hydrolase activity"/>
    <property type="evidence" value="ECO:0007669"/>
    <property type="project" value="UniProtKB-KW"/>
</dbReference>
<keyword evidence="4" id="KW-0342">GTP-binding</keyword>
<accession>A0A9W9AA01</accession>
<dbReference type="PANTHER" id="PTHR32341:SF10">
    <property type="entry name" value="INTERFERON-INDUCIBLE GTPASE 5"/>
    <property type="match status" value="1"/>
</dbReference>
<dbReference type="InterPro" id="IPR027417">
    <property type="entry name" value="P-loop_NTPase"/>
</dbReference>
<dbReference type="Pfam" id="PF05049">
    <property type="entry name" value="IIGP"/>
    <property type="match status" value="1"/>
</dbReference>
<dbReference type="PANTHER" id="PTHR32341">
    <property type="entry name" value="INTERFERON-INDUCIBLE GTPASE"/>
    <property type="match status" value="1"/>
</dbReference>
<evidence type="ECO:0000313" key="7">
    <source>
        <dbReference type="EMBL" id="KAJ4477897.1"/>
    </source>
</evidence>
<feature type="compositionally biased region" description="Basic and acidic residues" evidence="5">
    <location>
        <begin position="66"/>
        <end position="100"/>
    </location>
</feature>
<dbReference type="InterPro" id="IPR051515">
    <property type="entry name" value="IRG"/>
</dbReference>
<dbReference type="SUPFAM" id="SSF52540">
    <property type="entry name" value="P-loop containing nucleoside triphosphate hydrolases"/>
    <property type="match status" value="1"/>
</dbReference>
<comment type="similarity">
    <text evidence="1">Belongs to the TRAFAC class dynamin-like GTPase superfamily. IRG family.</text>
</comment>
<dbReference type="PROSITE" id="PS51716">
    <property type="entry name" value="G_IRG"/>
    <property type="match status" value="1"/>
</dbReference>
<evidence type="ECO:0000256" key="1">
    <source>
        <dbReference type="ARBA" id="ARBA00005429"/>
    </source>
</evidence>
<evidence type="ECO:0000256" key="4">
    <source>
        <dbReference type="ARBA" id="ARBA00023134"/>
    </source>
</evidence>
<reference evidence="7" key="2">
    <citation type="journal article" date="2023" name="Proc. Natl. Acad. Sci. U.S.A.">
        <title>A global phylogenomic analysis of the shiitake genus Lentinula.</title>
        <authorList>
            <person name="Sierra-Patev S."/>
            <person name="Min B."/>
            <person name="Naranjo-Ortiz M."/>
            <person name="Looney B."/>
            <person name="Konkel Z."/>
            <person name="Slot J.C."/>
            <person name="Sakamoto Y."/>
            <person name="Steenwyk J.L."/>
            <person name="Rokas A."/>
            <person name="Carro J."/>
            <person name="Camarero S."/>
            <person name="Ferreira P."/>
            <person name="Molpeceres G."/>
            <person name="Ruiz-Duenas F.J."/>
            <person name="Serrano A."/>
            <person name="Henrissat B."/>
            <person name="Drula E."/>
            <person name="Hughes K.W."/>
            <person name="Mata J.L."/>
            <person name="Ishikawa N.K."/>
            <person name="Vargas-Isla R."/>
            <person name="Ushijima S."/>
            <person name="Smith C.A."/>
            <person name="Donoghue J."/>
            <person name="Ahrendt S."/>
            <person name="Andreopoulos W."/>
            <person name="He G."/>
            <person name="LaButti K."/>
            <person name="Lipzen A."/>
            <person name="Ng V."/>
            <person name="Riley R."/>
            <person name="Sandor L."/>
            <person name="Barry K."/>
            <person name="Martinez A.T."/>
            <person name="Xiao Y."/>
            <person name="Gibbons J.G."/>
            <person name="Terashima K."/>
            <person name="Grigoriev I.V."/>
            <person name="Hibbett D."/>
        </authorList>
    </citation>
    <scope>NUCLEOTIDE SEQUENCE</scope>
    <source>
        <strain evidence="7">Sp2 HRB7682 ss15</strain>
    </source>
</reference>
<dbReference type="GO" id="GO:0016020">
    <property type="term" value="C:membrane"/>
    <property type="evidence" value="ECO:0007669"/>
    <property type="project" value="InterPro"/>
</dbReference>
<feature type="domain" description="IRG-type G" evidence="6">
    <location>
        <begin position="287"/>
        <end position="498"/>
    </location>
</feature>